<protein>
    <recommendedName>
        <fullName evidence="1">HTH marR-type domain-containing protein</fullName>
    </recommendedName>
</protein>
<reference evidence="2 3" key="1">
    <citation type="submission" date="2019-07" db="EMBL/GenBank/DDBJ databases">
        <title>Whole genome shotgun sequence of Cellulomonas soli NBRC 109434.</title>
        <authorList>
            <person name="Hosoyama A."/>
            <person name="Uohara A."/>
            <person name="Ohji S."/>
            <person name="Ichikawa N."/>
        </authorList>
    </citation>
    <scope>NUCLEOTIDE SEQUENCE [LARGE SCALE GENOMIC DNA]</scope>
    <source>
        <strain evidence="2 3">NBRC 109434</strain>
    </source>
</reference>
<keyword evidence="3" id="KW-1185">Reference proteome</keyword>
<name>A0A512PGF4_9CELL</name>
<comment type="caution">
    <text evidence="2">The sequence shown here is derived from an EMBL/GenBank/DDBJ whole genome shotgun (WGS) entry which is preliminary data.</text>
</comment>
<dbReference type="PANTHER" id="PTHR33164:SF57">
    <property type="entry name" value="MARR-FAMILY TRANSCRIPTIONAL REGULATOR"/>
    <property type="match status" value="1"/>
</dbReference>
<dbReference type="GO" id="GO:0003700">
    <property type="term" value="F:DNA-binding transcription factor activity"/>
    <property type="evidence" value="ECO:0007669"/>
    <property type="project" value="InterPro"/>
</dbReference>
<dbReference type="AlphaFoldDB" id="A0A512PGF4"/>
<organism evidence="2 3">
    <name type="scientific">Cellulomonas soli</name>
    <dbReference type="NCBI Taxonomy" id="931535"/>
    <lineage>
        <taxon>Bacteria</taxon>
        <taxon>Bacillati</taxon>
        <taxon>Actinomycetota</taxon>
        <taxon>Actinomycetes</taxon>
        <taxon>Micrococcales</taxon>
        <taxon>Cellulomonadaceae</taxon>
        <taxon>Cellulomonas</taxon>
    </lineage>
</organism>
<sequence>MDAEDPIRQVERELGMLLRRAHAASTAIARKVHPDLEPGVYATLAYISRRPGVRASVVADDFGIGRATISRQLARLTDLGLVERRPDPDDQRGQLLALTPEGTERLDRARGARGGFLREALDLWEEDELRHLAAQLARLNAAVAASVRR</sequence>
<dbReference type="InterPro" id="IPR039422">
    <property type="entry name" value="MarR/SlyA-like"/>
</dbReference>
<dbReference type="GO" id="GO:0006950">
    <property type="term" value="P:response to stress"/>
    <property type="evidence" value="ECO:0007669"/>
    <property type="project" value="TreeGrafter"/>
</dbReference>
<gene>
    <name evidence="2" type="ORF">CSO01_30050</name>
</gene>
<dbReference type="PANTHER" id="PTHR33164">
    <property type="entry name" value="TRANSCRIPTIONAL REGULATOR, MARR FAMILY"/>
    <property type="match status" value="1"/>
</dbReference>
<dbReference type="SMART" id="SM00347">
    <property type="entry name" value="HTH_MARR"/>
    <property type="match status" value="1"/>
</dbReference>
<dbReference type="InterPro" id="IPR036388">
    <property type="entry name" value="WH-like_DNA-bd_sf"/>
</dbReference>
<dbReference type="EMBL" id="BKAL01000011">
    <property type="protein sequence ID" value="GEP70290.1"/>
    <property type="molecule type" value="Genomic_DNA"/>
</dbReference>
<feature type="domain" description="HTH marR-type" evidence="1">
    <location>
        <begin position="11"/>
        <end position="141"/>
    </location>
</feature>
<evidence type="ECO:0000259" key="1">
    <source>
        <dbReference type="PROSITE" id="PS50995"/>
    </source>
</evidence>
<evidence type="ECO:0000313" key="2">
    <source>
        <dbReference type="EMBL" id="GEP70290.1"/>
    </source>
</evidence>
<dbReference type="SUPFAM" id="SSF46785">
    <property type="entry name" value="Winged helix' DNA-binding domain"/>
    <property type="match status" value="1"/>
</dbReference>
<proteinExistence type="predicted"/>
<dbReference type="Gene3D" id="1.10.10.10">
    <property type="entry name" value="Winged helix-like DNA-binding domain superfamily/Winged helix DNA-binding domain"/>
    <property type="match status" value="1"/>
</dbReference>
<dbReference type="Pfam" id="PF12802">
    <property type="entry name" value="MarR_2"/>
    <property type="match status" value="1"/>
</dbReference>
<dbReference type="InterPro" id="IPR036390">
    <property type="entry name" value="WH_DNA-bd_sf"/>
</dbReference>
<dbReference type="Proteomes" id="UP000321798">
    <property type="component" value="Unassembled WGS sequence"/>
</dbReference>
<dbReference type="RefSeq" id="WP_223203685.1">
    <property type="nucleotide sequence ID" value="NZ_BAABBJ010000014.1"/>
</dbReference>
<evidence type="ECO:0000313" key="3">
    <source>
        <dbReference type="Proteomes" id="UP000321798"/>
    </source>
</evidence>
<dbReference type="PROSITE" id="PS50995">
    <property type="entry name" value="HTH_MARR_2"/>
    <property type="match status" value="1"/>
</dbReference>
<dbReference type="InterPro" id="IPR000835">
    <property type="entry name" value="HTH_MarR-typ"/>
</dbReference>
<dbReference type="PRINTS" id="PR00598">
    <property type="entry name" value="HTHMARR"/>
</dbReference>
<accession>A0A512PGF4</accession>